<keyword evidence="5" id="KW-0949">S-adenosyl-L-methionine</keyword>
<dbReference type="SMART" id="SM00317">
    <property type="entry name" value="SET"/>
    <property type="match status" value="1"/>
</dbReference>
<evidence type="ECO:0000256" key="1">
    <source>
        <dbReference type="ARBA" id="ARBA00004286"/>
    </source>
</evidence>
<dbReference type="Pfam" id="PF02182">
    <property type="entry name" value="SAD_SRA"/>
    <property type="match status" value="1"/>
</dbReference>
<keyword evidence="15" id="KW-1185">Reference proteome</keyword>
<dbReference type="PROSITE" id="PS51575">
    <property type="entry name" value="SAM_MT43_SUVAR39_2"/>
    <property type="match status" value="1"/>
</dbReference>
<dbReference type="GO" id="GO:0032259">
    <property type="term" value="P:methylation"/>
    <property type="evidence" value="ECO:0007669"/>
    <property type="project" value="UniProtKB-KW"/>
</dbReference>
<dbReference type="Pfam" id="PF05033">
    <property type="entry name" value="Pre-SET"/>
    <property type="match status" value="1"/>
</dbReference>
<feature type="domain" description="SET" evidence="10">
    <location>
        <begin position="982"/>
        <end position="1118"/>
    </location>
</feature>
<evidence type="ECO:0000256" key="9">
    <source>
        <dbReference type="SAM" id="MobiDB-lite"/>
    </source>
</evidence>
<dbReference type="CDD" id="cd10545">
    <property type="entry name" value="SET_AtSUVH-like"/>
    <property type="match status" value="1"/>
</dbReference>
<evidence type="ECO:0000259" key="13">
    <source>
        <dbReference type="PROSITE" id="PS51015"/>
    </source>
</evidence>
<feature type="region of interest" description="Disordered" evidence="9">
    <location>
        <begin position="592"/>
        <end position="619"/>
    </location>
</feature>
<dbReference type="PROSITE" id="PS50280">
    <property type="entry name" value="SET"/>
    <property type="match status" value="1"/>
</dbReference>
<evidence type="ECO:0000259" key="12">
    <source>
        <dbReference type="PROSITE" id="PS50868"/>
    </source>
</evidence>
<gene>
    <name evidence="14" type="ORF">ACH5RR_038818</name>
</gene>
<dbReference type="SUPFAM" id="SSF82199">
    <property type="entry name" value="SET domain"/>
    <property type="match status" value="1"/>
</dbReference>
<keyword evidence="7 8" id="KW-0539">Nucleus</keyword>
<protein>
    <submittedName>
        <fullName evidence="14">Uncharacterized protein</fullName>
    </submittedName>
</protein>
<dbReference type="PANTHER" id="PTHR45660">
    <property type="entry name" value="HISTONE-LYSINE N-METHYLTRANSFERASE SETMAR"/>
    <property type="match status" value="1"/>
</dbReference>
<dbReference type="Pfam" id="PF00856">
    <property type="entry name" value="SET"/>
    <property type="match status" value="1"/>
</dbReference>
<dbReference type="EMBL" id="JBJUIK010000016">
    <property type="protein sequence ID" value="KAL3499725.1"/>
    <property type="molecule type" value="Genomic_DNA"/>
</dbReference>
<dbReference type="InterPro" id="IPR051357">
    <property type="entry name" value="H3K9_HMTase_SUVAR3-9"/>
</dbReference>
<reference evidence="14 15" key="1">
    <citation type="submission" date="2024-11" db="EMBL/GenBank/DDBJ databases">
        <title>A near-complete genome assembly of Cinchona calisaya.</title>
        <authorList>
            <person name="Lian D.C."/>
            <person name="Zhao X.W."/>
            <person name="Wei L."/>
        </authorList>
    </citation>
    <scope>NUCLEOTIDE SEQUENCE [LARGE SCALE GENOMIC DNA]</scope>
    <source>
        <tissue evidence="14">Nenye</tissue>
    </source>
</reference>
<feature type="domain" description="YDG" evidence="13">
    <location>
        <begin position="697"/>
        <end position="849"/>
    </location>
</feature>
<dbReference type="InterPro" id="IPR046341">
    <property type="entry name" value="SET_dom_sf"/>
</dbReference>
<evidence type="ECO:0000256" key="8">
    <source>
        <dbReference type="PROSITE-ProRule" id="PRU00358"/>
    </source>
</evidence>
<name>A0ABD2Y0I1_9GENT</name>
<dbReference type="InterPro" id="IPR003616">
    <property type="entry name" value="Post-SET_dom"/>
</dbReference>
<evidence type="ECO:0000259" key="11">
    <source>
        <dbReference type="PROSITE" id="PS50867"/>
    </source>
</evidence>
<dbReference type="InterPro" id="IPR007728">
    <property type="entry name" value="Pre-SET_dom"/>
</dbReference>
<evidence type="ECO:0000256" key="3">
    <source>
        <dbReference type="ARBA" id="ARBA00022603"/>
    </source>
</evidence>
<dbReference type="SMART" id="SM00466">
    <property type="entry name" value="SRA"/>
    <property type="match status" value="1"/>
</dbReference>
<keyword evidence="2" id="KW-0158">Chromosome</keyword>
<dbReference type="GO" id="GO:0008168">
    <property type="term" value="F:methyltransferase activity"/>
    <property type="evidence" value="ECO:0007669"/>
    <property type="project" value="UniProtKB-KW"/>
</dbReference>
<feature type="domain" description="Post-SET" evidence="12">
    <location>
        <begin position="1132"/>
        <end position="1148"/>
    </location>
</feature>
<dbReference type="Proteomes" id="UP001630127">
    <property type="component" value="Unassembled WGS sequence"/>
</dbReference>
<dbReference type="GO" id="GO:0005694">
    <property type="term" value="C:chromosome"/>
    <property type="evidence" value="ECO:0007669"/>
    <property type="project" value="UniProtKB-SubCell"/>
</dbReference>
<dbReference type="InterPro" id="IPR015947">
    <property type="entry name" value="PUA-like_sf"/>
</dbReference>
<dbReference type="PANTHER" id="PTHR45660:SF46">
    <property type="entry name" value="HISTONE-LYSINE N-METHYLTRANSFERASE, H3 LYSINE-9 SPECIFIC SUVH6"/>
    <property type="match status" value="1"/>
</dbReference>
<dbReference type="GO" id="GO:0006325">
    <property type="term" value="P:chromatin organization"/>
    <property type="evidence" value="ECO:0007669"/>
    <property type="project" value="UniProtKB-KW"/>
</dbReference>
<evidence type="ECO:0000313" key="15">
    <source>
        <dbReference type="Proteomes" id="UP001630127"/>
    </source>
</evidence>
<feature type="compositionally biased region" description="Basic and acidic residues" evidence="9">
    <location>
        <begin position="351"/>
        <end position="369"/>
    </location>
</feature>
<dbReference type="InterPro" id="IPR025794">
    <property type="entry name" value="H3-K9-MeTrfase_plant"/>
</dbReference>
<feature type="region of interest" description="Disordered" evidence="9">
    <location>
        <begin position="351"/>
        <end position="406"/>
    </location>
</feature>
<proteinExistence type="predicted"/>
<comment type="caution">
    <text evidence="14">The sequence shown here is derived from an EMBL/GenBank/DDBJ whole genome shotgun (WGS) entry which is preliminary data.</text>
</comment>
<feature type="region of interest" description="Disordered" evidence="9">
    <location>
        <begin position="536"/>
        <end position="560"/>
    </location>
</feature>
<dbReference type="InterPro" id="IPR003105">
    <property type="entry name" value="SRA_YDG"/>
</dbReference>
<accession>A0ABD2Y0I1</accession>
<dbReference type="SUPFAM" id="SSF88697">
    <property type="entry name" value="PUA domain-like"/>
    <property type="match status" value="1"/>
</dbReference>
<evidence type="ECO:0000256" key="5">
    <source>
        <dbReference type="ARBA" id="ARBA00022691"/>
    </source>
</evidence>
<evidence type="ECO:0000313" key="14">
    <source>
        <dbReference type="EMBL" id="KAL3499725.1"/>
    </source>
</evidence>
<comment type="subcellular location">
    <subcellularLocation>
        <location evidence="1">Chromosome</location>
    </subcellularLocation>
    <subcellularLocation>
        <location evidence="8">Nucleus</location>
    </subcellularLocation>
</comment>
<dbReference type="AlphaFoldDB" id="A0ABD2Y0I1"/>
<dbReference type="PROSITE" id="PS51015">
    <property type="entry name" value="YDG"/>
    <property type="match status" value="1"/>
</dbReference>
<organism evidence="14 15">
    <name type="scientific">Cinchona calisaya</name>
    <dbReference type="NCBI Taxonomy" id="153742"/>
    <lineage>
        <taxon>Eukaryota</taxon>
        <taxon>Viridiplantae</taxon>
        <taxon>Streptophyta</taxon>
        <taxon>Embryophyta</taxon>
        <taxon>Tracheophyta</taxon>
        <taxon>Spermatophyta</taxon>
        <taxon>Magnoliopsida</taxon>
        <taxon>eudicotyledons</taxon>
        <taxon>Gunneridae</taxon>
        <taxon>Pentapetalae</taxon>
        <taxon>asterids</taxon>
        <taxon>lamiids</taxon>
        <taxon>Gentianales</taxon>
        <taxon>Rubiaceae</taxon>
        <taxon>Cinchonoideae</taxon>
        <taxon>Cinchoneae</taxon>
        <taxon>Cinchona</taxon>
    </lineage>
</organism>
<feature type="domain" description="Pre-SET" evidence="11">
    <location>
        <begin position="919"/>
        <end position="979"/>
    </location>
</feature>
<keyword evidence="4" id="KW-0808">Transferase</keyword>
<evidence type="ECO:0000256" key="2">
    <source>
        <dbReference type="ARBA" id="ARBA00022454"/>
    </source>
</evidence>
<dbReference type="GO" id="GO:0005634">
    <property type="term" value="C:nucleus"/>
    <property type="evidence" value="ECO:0007669"/>
    <property type="project" value="UniProtKB-SubCell"/>
</dbReference>
<dbReference type="SMART" id="SM00468">
    <property type="entry name" value="PreSET"/>
    <property type="match status" value="1"/>
</dbReference>
<evidence type="ECO:0000256" key="4">
    <source>
        <dbReference type="ARBA" id="ARBA00022679"/>
    </source>
</evidence>
<sequence>MVTLLNDGLSDGNPNKRSLENGYHCSNLANPPKYKSRKVSAVRDFPPMCGRNAHPMKSDPKENGVLPVGDNAVVAGESNVFKTEKAIQNQLSEGVKSPVKVDAHGIRTLNDGFQTETMVQTQVLEGMKSHTEMEIDEFGSQIDFGDRENVAFPRSDNAVKALETNVVRIETEVETQPDETVGSPYGVEENKSLDKLVEKVVVGFTGVMDDGIKQMVLDAKPMGIELVKDPERKATALELSKEVNGRDTEALAKELDKEETAVSVKSMGVDEVKPSVEIGYSGGVPIKDIAVPSPKSKFRRRRVSAIRDFPPYCGRNAPVPSMQENPKLTSGESSLEVNKVNVENGIMEATKDLSDSKSLKDGADRRSSKEILPVKAEKHSLAKSKNSGKVSALVESGTPRDEPAKGDIQTADFQGSQVRGVVPLPKNLSDAFFSKDDEEGQVSVSKELVLFGDDTTCDRGMVSLPKNLSDAVINKDTEADQGSASKVRVMFEDDDTGDTEALDNTFGLRHEDDRVIVTGLMAAPYCPWRQGKAALSSGGGISKGNANNNKSTWRGKSKAVAKKTVKLESSGRSFLNKSAVSVRKDADGTLGTVVRGEVKSSSQDEEPHNGSTAGSMVDVNLPPFGPSLVNGDARNRVRETLRLFQALCRKLLQGEESRSGEDTMLKQSEKIKRIDLQAAKIIKEKGKEVNTGKQYLGAVPGVEVGDEFQYRVELAIVGIHRLYQAGIDSMKHNGVPVATSIVASGAYDDDMENPDVLIYSGQGGNIVGKDKQPEDQKLEKGNLALWNSISKKTPVRVIRGFKETKVSDSLDSRGKVVTSYIYDGLYTVEKCREETGTHGKLVFMFELKRIPGQPELAWKEVKKSKKSRVRHGVCHDDIAGGLESLPICAINTIDNEKPQQFNYIKKMIYPDWLCLVPPKGCDCIGRCSDSRKCSCAQRNGGEIPYNRNGAIVEAKPLVYECGPHCKCPPSCYNKVTQHGIKIQLEIFKTESRGWGVRSLYSIPSGSFICEYVGELLEDKEAELRAGSDEYLFDIGKSYGDCSLKPDEQGNSSEAAEEGGYTIDAAKCGNIGRFINHSCSPNLYAQDVLYDHDDKRMPHVMLFAAENIPPLKELTYHYNYIVGQVHDSNGNVKMKNCYCGSTECTGRMY</sequence>
<dbReference type="Gene3D" id="2.170.270.10">
    <property type="entry name" value="SET domain"/>
    <property type="match status" value="1"/>
</dbReference>
<keyword evidence="3" id="KW-0489">Methyltransferase</keyword>
<dbReference type="Gene3D" id="2.30.280.10">
    <property type="entry name" value="SRA-YDG"/>
    <property type="match status" value="1"/>
</dbReference>
<keyword evidence="6" id="KW-0156">Chromatin regulator</keyword>
<evidence type="ECO:0000259" key="10">
    <source>
        <dbReference type="PROSITE" id="PS50280"/>
    </source>
</evidence>
<dbReference type="InterPro" id="IPR036987">
    <property type="entry name" value="SRA-YDG_sf"/>
</dbReference>
<evidence type="ECO:0000256" key="7">
    <source>
        <dbReference type="ARBA" id="ARBA00023242"/>
    </source>
</evidence>
<feature type="region of interest" description="Disordered" evidence="9">
    <location>
        <begin position="1"/>
        <end position="38"/>
    </location>
</feature>
<dbReference type="PROSITE" id="PS50868">
    <property type="entry name" value="POST_SET"/>
    <property type="match status" value="1"/>
</dbReference>
<dbReference type="InterPro" id="IPR001214">
    <property type="entry name" value="SET_dom"/>
</dbReference>
<dbReference type="PROSITE" id="PS50867">
    <property type="entry name" value="PRE_SET"/>
    <property type="match status" value="1"/>
</dbReference>
<evidence type="ECO:0000256" key="6">
    <source>
        <dbReference type="ARBA" id="ARBA00022853"/>
    </source>
</evidence>